<dbReference type="eggNOG" id="COG1514">
    <property type="taxonomic scope" value="Bacteria"/>
</dbReference>
<dbReference type="GO" id="GO:0016874">
    <property type="term" value="F:ligase activity"/>
    <property type="evidence" value="ECO:0007669"/>
    <property type="project" value="UniProtKB-KW"/>
</dbReference>
<keyword evidence="4" id="KW-1185">Reference proteome</keyword>
<dbReference type="HOGENOM" id="CLU_081251_2_1_4"/>
<evidence type="ECO:0000256" key="1">
    <source>
        <dbReference type="ARBA" id="ARBA00022801"/>
    </source>
</evidence>
<feature type="active site" description="Proton donor" evidence="2">
    <location>
        <position position="45"/>
    </location>
</feature>
<gene>
    <name evidence="3" type="ORF">HMPREF9710_01270</name>
</gene>
<dbReference type="RefSeq" id="WP_005664939.1">
    <property type="nucleotide sequence ID" value="NZ_JH992922.1"/>
</dbReference>
<comment type="function">
    <text evidence="2">Hydrolyzes RNA 2',3'-cyclic phosphodiester to an RNA 2'-phosphomonoester.</text>
</comment>
<protein>
    <recommendedName>
        <fullName evidence="2">RNA 2',3'-cyclic phosphodiesterase</fullName>
        <shortName evidence="2">RNA 2',3'-CPDase</shortName>
        <ecNumber evidence="2">3.1.4.58</ecNumber>
    </recommendedName>
</protein>
<dbReference type="GO" id="GO:0008664">
    <property type="term" value="F:RNA 2',3'-cyclic 3'-phosphodiesterase activity"/>
    <property type="evidence" value="ECO:0007669"/>
    <property type="project" value="UniProtKB-EC"/>
</dbReference>
<dbReference type="InterPro" id="IPR004175">
    <property type="entry name" value="RNA_CPDase"/>
</dbReference>
<feature type="active site" description="Proton acceptor" evidence="2">
    <location>
        <position position="125"/>
    </location>
</feature>
<sequence length="170" mass="18821">MGQQKTSRLFLALWPSATIRGQLRERRDAWQWPRGATPVHADKLHLTLHFLGDVPSERLPELLAGFAVPFEAFRIDLGKPVLWPHGIAVLEPFAEPPALLALHARLANALVGLGLQPEQRSYRPHVTMARRAGGVAVPQDGPPIAWQADRYALVESQGGVYTVLREYISA</sequence>
<keyword evidence="1 2" id="KW-0378">Hydrolase</keyword>
<dbReference type="AlphaFoldDB" id="K9DXT8"/>
<dbReference type="PANTHER" id="PTHR35561">
    <property type="entry name" value="RNA 2',3'-CYCLIC PHOSPHODIESTERASE"/>
    <property type="match status" value="1"/>
</dbReference>
<dbReference type="NCBIfam" id="TIGR02258">
    <property type="entry name" value="2_5_ligase"/>
    <property type="match status" value="1"/>
</dbReference>
<evidence type="ECO:0000256" key="2">
    <source>
        <dbReference type="HAMAP-Rule" id="MF_01940"/>
    </source>
</evidence>
<evidence type="ECO:0000313" key="3">
    <source>
        <dbReference type="EMBL" id="EKU83397.1"/>
    </source>
</evidence>
<dbReference type="Pfam" id="PF13563">
    <property type="entry name" value="2_5_RNA_ligase2"/>
    <property type="match status" value="1"/>
</dbReference>
<dbReference type="EC" id="3.1.4.58" evidence="2"/>
<comment type="catalytic activity">
    <reaction evidence="2">
        <text>a 3'-end 2',3'-cyclophospho-ribonucleotide-RNA + H2O = a 3'-end 2'-phospho-ribonucleotide-RNA + H(+)</text>
        <dbReference type="Rhea" id="RHEA:11828"/>
        <dbReference type="Rhea" id="RHEA-COMP:10464"/>
        <dbReference type="Rhea" id="RHEA-COMP:17353"/>
        <dbReference type="ChEBI" id="CHEBI:15377"/>
        <dbReference type="ChEBI" id="CHEBI:15378"/>
        <dbReference type="ChEBI" id="CHEBI:83064"/>
        <dbReference type="ChEBI" id="CHEBI:173113"/>
        <dbReference type="EC" id="3.1.4.58"/>
    </reaction>
</comment>
<comment type="similarity">
    <text evidence="2">Belongs to the 2H phosphoesterase superfamily. ThpR family.</text>
</comment>
<dbReference type="STRING" id="47229.LO55_1866"/>
<dbReference type="PATRIC" id="fig|883126.3.peg.1286"/>
<organism evidence="3 4">
    <name type="scientific">Massilia timonae CCUG 45783</name>
    <dbReference type="NCBI Taxonomy" id="883126"/>
    <lineage>
        <taxon>Bacteria</taxon>
        <taxon>Pseudomonadati</taxon>
        <taxon>Pseudomonadota</taxon>
        <taxon>Betaproteobacteria</taxon>
        <taxon>Burkholderiales</taxon>
        <taxon>Oxalobacteraceae</taxon>
        <taxon>Telluria group</taxon>
        <taxon>Massilia</taxon>
    </lineage>
</organism>
<name>K9DXT8_9BURK</name>
<reference evidence="3 4" key="1">
    <citation type="submission" date="2012-09" db="EMBL/GenBank/DDBJ databases">
        <title>The Genome Sequence of Massilia timonae CCUG 45783.</title>
        <authorList>
            <consortium name="The Broad Institute Genome Sequencing Platform"/>
            <person name="Earl A."/>
            <person name="Ward D."/>
            <person name="Feldgarden M."/>
            <person name="Gevers D."/>
            <person name="Huys G."/>
            <person name="Walker B."/>
            <person name="Young S.K."/>
            <person name="Zeng Q."/>
            <person name="Gargeya S."/>
            <person name="Fitzgerald M."/>
            <person name="Haas B."/>
            <person name="Abouelleil A."/>
            <person name="Alvarado L."/>
            <person name="Arachchi H.M."/>
            <person name="Berlin A.M."/>
            <person name="Chapman S.B."/>
            <person name="Goldberg J."/>
            <person name="Griggs A."/>
            <person name="Gujja S."/>
            <person name="Hansen M."/>
            <person name="Howarth C."/>
            <person name="Imamovic A."/>
            <person name="Larimer J."/>
            <person name="McCowen C."/>
            <person name="Montmayeur A."/>
            <person name="Murphy C."/>
            <person name="Neiman D."/>
            <person name="Pearson M."/>
            <person name="Priest M."/>
            <person name="Roberts A."/>
            <person name="Saif S."/>
            <person name="Shea T."/>
            <person name="Sisk P."/>
            <person name="Sykes S."/>
            <person name="Wortman J."/>
            <person name="Nusbaum C."/>
            <person name="Birren B."/>
        </authorList>
    </citation>
    <scope>NUCLEOTIDE SEQUENCE [LARGE SCALE GENOMIC DNA]</scope>
    <source>
        <strain evidence="3 4">CCUG 45783</strain>
    </source>
</reference>
<dbReference type="HAMAP" id="MF_01940">
    <property type="entry name" value="RNA_CPDase"/>
    <property type="match status" value="1"/>
</dbReference>
<proteinExistence type="inferred from homology"/>
<dbReference type="SUPFAM" id="SSF55144">
    <property type="entry name" value="LigT-like"/>
    <property type="match status" value="1"/>
</dbReference>
<feature type="short sequence motif" description="HXTX 1" evidence="2">
    <location>
        <begin position="45"/>
        <end position="48"/>
    </location>
</feature>
<dbReference type="Proteomes" id="UP000009874">
    <property type="component" value="Unassembled WGS sequence"/>
</dbReference>
<dbReference type="GO" id="GO:0004113">
    <property type="term" value="F:2',3'-cyclic-nucleotide 3'-phosphodiesterase activity"/>
    <property type="evidence" value="ECO:0007669"/>
    <property type="project" value="InterPro"/>
</dbReference>
<comment type="caution">
    <text evidence="3">The sequence shown here is derived from an EMBL/GenBank/DDBJ whole genome shotgun (WGS) entry which is preliminary data.</text>
</comment>
<evidence type="ECO:0000313" key="4">
    <source>
        <dbReference type="Proteomes" id="UP000009874"/>
    </source>
</evidence>
<dbReference type="PANTHER" id="PTHR35561:SF1">
    <property type="entry name" value="RNA 2',3'-CYCLIC PHOSPHODIESTERASE"/>
    <property type="match status" value="1"/>
</dbReference>
<accession>K9DXT8</accession>
<feature type="short sequence motif" description="HXTX 2" evidence="2">
    <location>
        <begin position="125"/>
        <end position="128"/>
    </location>
</feature>
<dbReference type="EMBL" id="AGZI01000015">
    <property type="protein sequence ID" value="EKU83397.1"/>
    <property type="molecule type" value="Genomic_DNA"/>
</dbReference>
<keyword evidence="3" id="KW-0436">Ligase</keyword>
<dbReference type="Gene3D" id="3.90.1140.10">
    <property type="entry name" value="Cyclic phosphodiesterase"/>
    <property type="match status" value="1"/>
</dbReference>
<dbReference type="InterPro" id="IPR009097">
    <property type="entry name" value="Cyclic_Pdiesterase"/>
</dbReference>